<dbReference type="InParanoid" id="A0A1Y5SLX2"/>
<dbReference type="AlphaFoldDB" id="A0A1Y5SLX2"/>
<protein>
    <submittedName>
        <fullName evidence="1">Uncharacterized protein</fullName>
    </submittedName>
</protein>
<accession>A0A1Y5SLX2</accession>
<sequence>MDDPARLARARDYPYDRPAGAFLFQLGGGVRSLDPAAEAGLFDGRTAVIAAGSNAAPARLADKFAGDAGVIPVTTATLRDVATVYSAHFAGYGAIPATLIPHPGAVAPVHVTWLDPAQLERMHASEALGVNYDFVSLGPLPVDPRGGTPRTIEAHAYLSRYGALLDDGRPIALSALPGEAPGLARMSQPEVLALAQALIGDPGPADAFLLGLIGDRERRRAATLALAHHARPLAFP</sequence>
<dbReference type="Proteomes" id="UP000193200">
    <property type="component" value="Unassembled WGS sequence"/>
</dbReference>
<dbReference type="OrthoDB" id="7626403at2"/>
<keyword evidence="2" id="KW-1185">Reference proteome</keyword>
<name>A0A1Y5SLX2_9PROT</name>
<gene>
    <name evidence="1" type="ORF">OCH7691_01807</name>
</gene>
<evidence type="ECO:0000313" key="2">
    <source>
        <dbReference type="Proteomes" id="UP000193200"/>
    </source>
</evidence>
<reference evidence="1 2" key="1">
    <citation type="submission" date="2017-03" db="EMBL/GenBank/DDBJ databases">
        <authorList>
            <person name="Afonso C.L."/>
            <person name="Miller P.J."/>
            <person name="Scott M.A."/>
            <person name="Spackman E."/>
            <person name="Goraichik I."/>
            <person name="Dimitrov K.M."/>
            <person name="Suarez D.L."/>
            <person name="Swayne D.E."/>
        </authorList>
    </citation>
    <scope>NUCLEOTIDE SEQUENCE [LARGE SCALE GENOMIC DNA]</scope>
    <source>
        <strain evidence="1 2">CECT 7691</strain>
    </source>
</reference>
<proteinExistence type="predicted"/>
<dbReference type="RefSeq" id="WP_139839593.1">
    <property type="nucleotide sequence ID" value="NZ_FWFR01000001.1"/>
</dbReference>
<evidence type="ECO:0000313" key="1">
    <source>
        <dbReference type="EMBL" id="SLN43451.1"/>
    </source>
</evidence>
<organism evidence="1 2">
    <name type="scientific">Oceanibacterium hippocampi</name>
    <dbReference type="NCBI Taxonomy" id="745714"/>
    <lineage>
        <taxon>Bacteria</taxon>
        <taxon>Pseudomonadati</taxon>
        <taxon>Pseudomonadota</taxon>
        <taxon>Alphaproteobacteria</taxon>
        <taxon>Sneathiellales</taxon>
        <taxon>Sneathiellaceae</taxon>
        <taxon>Oceanibacterium</taxon>
    </lineage>
</organism>
<dbReference type="EMBL" id="FWFR01000001">
    <property type="protein sequence ID" value="SLN43451.1"/>
    <property type="molecule type" value="Genomic_DNA"/>
</dbReference>